<keyword evidence="6 7" id="KW-0472">Membrane</keyword>
<evidence type="ECO:0000313" key="9">
    <source>
        <dbReference type="EMBL" id="SUI99159.1"/>
    </source>
</evidence>
<evidence type="ECO:0000256" key="6">
    <source>
        <dbReference type="ARBA" id="ARBA00023136"/>
    </source>
</evidence>
<evidence type="ECO:0000313" key="10">
    <source>
        <dbReference type="Proteomes" id="UP000254519"/>
    </source>
</evidence>
<dbReference type="GO" id="GO:0016413">
    <property type="term" value="F:O-acetyltransferase activity"/>
    <property type="evidence" value="ECO:0007669"/>
    <property type="project" value="TreeGrafter"/>
</dbReference>
<evidence type="ECO:0000256" key="3">
    <source>
        <dbReference type="ARBA" id="ARBA00022475"/>
    </source>
</evidence>
<feature type="transmembrane region" description="Helical" evidence="7">
    <location>
        <begin position="12"/>
        <end position="31"/>
    </location>
</feature>
<evidence type="ECO:0000256" key="1">
    <source>
        <dbReference type="ARBA" id="ARBA00004651"/>
    </source>
</evidence>
<proteinExistence type="inferred from homology"/>
<dbReference type="EMBL" id="UGYZ01000002">
    <property type="protein sequence ID" value="SUI99159.1"/>
    <property type="molecule type" value="Genomic_DNA"/>
</dbReference>
<sequence>MKKRYLYEITFVRAIACLLVVMVHVGVRFYYAYDGNHTVLTNFLNQISRVGTPLFAVLSGFLLYNQALNRGFNLSTFIKSRLVKILLPFIFWSFFYLIYKSYFRNYSFPNFSSKKELLDFMYMFLTGGSHYHLYFIVLVIQFYLLFLVIRNVSKLKTIIIMMICSLYLNYTFVTNKFILGNSYLTKFINSRAFLLEWIYYFMLGILFVKLWPKIHEYLIRNNNSRYMILVGGIILFLTIFDYQTHQMIINSNQNLLYFINVPIVFLVLVSLYYQLIQINVAIVKALIYAGNFSMGIYFLHPFVIYLYQDTLPFDVTAQSWLIFPYFIAVVAICMFILKAMSYIPFYEYIITIVKTRKEHLDASMSSTYRLLKDNNAQTSQPLVNKHIENIYRSK</sequence>
<keyword evidence="3" id="KW-1003">Cell membrane</keyword>
<dbReference type="GO" id="GO:0009246">
    <property type="term" value="P:enterobacterial common antigen biosynthetic process"/>
    <property type="evidence" value="ECO:0007669"/>
    <property type="project" value="TreeGrafter"/>
</dbReference>
<feature type="transmembrane region" description="Helical" evidence="7">
    <location>
        <begin position="285"/>
        <end position="307"/>
    </location>
</feature>
<accession>A0A380BCK8</accession>
<dbReference type="OrthoDB" id="65129at2"/>
<feature type="domain" description="Acyltransferase 3" evidence="8">
    <location>
        <begin position="7"/>
        <end position="336"/>
    </location>
</feature>
<feature type="transmembrane region" description="Helical" evidence="7">
    <location>
        <begin position="122"/>
        <end position="146"/>
    </location>
</feature>
<feature type="transmembrane region" description="Helical" evidence="7">
    <location>
        <begin position="226"/>
        <end position="243"/>
    </location>
</feature>
<comment type="subcellular location">
    <subcellularLocation>
        <location evidence="1">Cell membrane</location>
        <topology evidence="1">Multi-pass membrane protein</topology>
    </subcellularLocation>
</comment>
<reference evidence="9 10" key="1">
    <citation type="submission" date="2018-06" db="EMBL/GenBank/DDBJ databases">
        <authorList>
            <consortium name="Pathogen Informatics"/>
            <person name="Doyle S."/>
        </authorList>
    </citation>
    <scope>NUCLEOTIDE SEQUENCE [LARGE SCALE GENOMIC DNA]</scope>
    <source>
        <strain evidence="10">ATCC 11859 / DSM 33 / NCIB 8841 / NCTC 4822</strain>
    </source>
</reference>
<evidence type="ECO:0000259" key="8">
    <source>
        <dbReference type="Pfam" id="PF01757"/>
    </source>
</evidence>
<name>A0A380BCK8_SPOPA</name>
<feature type="transmembrane region" description="Helical" evidence="7">
    <location>
        <begin position="85"/>
        <end position="102"/>
    </location>
</feature>
<feature type="transmembrane region" description="Helical" evidence="7">
    <location>
        <begin position="255"/>
        <end position="273"/>
    </location>
</feature>
<protein>
    <submittedName>
        <fullName evidence="9">Intercellular adhesion protein C</fullName>
    </submittedName>
</protein>
<evidence type="ECO:0000256" key="5">
    <source>
        <dbReference type="ARBA" id="ARBA00022989"/>
    </source>
</evidence>
<keyword evidence="10" id="KW-1185">Reference proteome</keyword>
<dbReference type="InterPro" id="IPR002656">
    <property type="entry name" value="Acyl_transf_3_dom"/>
</dbReference>
<comment type="similarity">
    <text evidence="2">Belongs to the acyltransferase 3 family.</text>
</comment>
<feature type="transmembrane region" description="Helical" evidence="7">
    <location>
        <begin position="43"/>
        <end position="64"/>
    </location>
</feature>
<evidence type="ECO:0000256" key="7">
    <source>
        <dbReference type="SAM" id="Phobius"/>
    </source>
</evidence>
<dbReference type="Pfam" id="PF01757">
    <property type="entry name" value="Acyl_transf_3"/>
    <property type="match status" value="1"/>
</dbReference>
<evidence type="ECO:0000256" key="4">
    <source>
        <dbReference type="ARBA" id="ARBA00022692"/>
    </source>
</evidence>
<feature type="transmembrane region" description="Helical" evidence="7">
    <location>
        <begin position="319"/>
        <end position="337"/>
    </location>
</feature>
<dbReference type="PANTHER" id="PTHR40074:SF2">
    <property type="entry name" value="O-ACETYLTRANSFERASE WECH"/>
    <property type="match status" value="1"/>
</dbReference>
<dbReference type="PANTHER" id="PTHR40074">
    <property type="entry name" value="O-ACETYLTRANSFERASE WECH"/>
    <property type="match status" value="1"/>
</dbReference>
<organism evidence="9 10">
    <name type="scientific">Sporosarcina pasteurii</name>
    <name type="common">Bacillus pasteurii</name>
    <dbReference type="NCBI Taxonomy" id="1474"/>
    <lineage>
        <taxon>Bacteria</taxon>
        <taxon>Bacillati</taxon>
        <taxon>Bacillota</taxon>
        <taxon>Bacilli</taxon>
        <taxon>Bacillales</taxon>
        <taxon>Caryophanaceae</taxon>
        <taxon>Sporosarcina</taxon>
    </lineage>
</organism>
<dbReference type="Proteomes" id="UP000254519">
    <property type="component" value="Unassembled WGS sequence"/>
</dbReference>
<keyword evidence="4 7" id="KW-0812">Transmembrane</keyword>
<gene>
    <name evidence="9" type="primary">icaC</name>
    <name evidence="9" type="ORF">NCTC4822_00478</name>
</gene>
<keyword evidence="5 7" id="KW-1133">Transmembrane helix</keyword>
<dbReference type="AlphaFoldDB" id="A0A380BCK8"/>
<dbReference type="GO" id="GO:0005886">
    <property type="term" value="C:plasma membrane"/>
    <property type="evidence" value="ECO:0007669"/>
    <property type="project" value="UniProtKB-SubCell"/>
</dbReference>
<dbReference type="RefSeq" id="WP_115359972.1">
    <property type="nucleotide sequence ID" value="NZ_CP038012.1"/>
</dbReference>
<feature type="transmembrane region" description="Helical" evidence="7">
    <location>
        <begin position="197"/>
        <end position="214"/>
    </location>
</feature>
<feature type="transmembrane region" description="Helical" evidence="7">
    <location>
        <begin position="158"/>
        <end position="177"/>
    </location>
</feature>
<evidence type="ECO:0000256" key="2">
    <source>
        <dbReference type="ARBA" id="ARBA00007400"/>
    </source>
</evidence>